<keyword evidence="2" id="KW-1185">Reference proteome</keyword>
<comment type="caution">
    <text evidence="1">The sequence shown here is derived from an EMBL/GenBank/DDBJ whole genome shotgun (WGS) entry which is preliminary data.</text>
</comment>
<gene>
    <name evidence="1" type="ORF">HMPREF9719_01013</name>
</gene>
<organism evidence="1 2">
    <name type="scientific">Corynebacterium otitidis ATCC 51513</name>
    <dbReference type="NCBI Taxonomy" id="883169"/>
    <lineage>
        <taxon>Bacteria</taxon>
        <taxon>Bacillati</taxon>
        <taxon>Actinomycetota</taxon>
        <taxon>Actinomycetes</taxon>
        <taxon>Mycobacteriales</taxon>
        <taxon>Corynebacteriaceae</taxon>
        <taxon>Corynebacterium</taxon>
    </lineage>
</organism>
<protein>
    <submittedName>
        <fullName evidence="1">Uncharacterized protein</fullName>
    </submittedName>
</protein>
<evidence type="ECO:0000313" key="1">
    <source>
        <dbReference type="EMBL" id="EJZ82030.1"/>
    </source>
</evidence>
<name>K0Z3W3_9CORY</name>
<dbReference type="HOGENOM" id="CLU_184313_0_0_11"/>
<dbReference type="RefSeq" id="WP_004600903.1">
    <property type="nucleotide sequence ID" value="NZ_HF541866.1"/>
</dbReference>
<dbReference type="OrthoDB" id="4413958at2"/>
<dbReference type="Proteomes" id="UP000006078">
    <property type="component" value="Unassembled WGS sequence"/>
</dbReference>
<evidence type="ECO:0000313" key="2">
    <source>
        <dbReference type="Proteomes" id="UP000006078"/>
    </source>
</evidence>
<proteinExistence type="predicted"/>
<accession>K0Z3W3</accession>
<reference evidence="1 2" key="1">
    <citation type="submission" date="2012-08" db="EMBL/GenBank/DDBJ databases">
        <title>The Genome Sequence of Turicella otitidis ATCC 51513.</title>
        <authorList>
            <consortium name="The Broad Institute Genome Sequencing Platform"/>
            <person name="Earl A."/>
            <person name="Ward D."/>
            <person name="Feldgarden M."/>
            <person name="Gevers D."/>
            <person name="Huys G."/>
            <person name="Walker B."/>
            <person name="Young S.K."/>
            <person name="Zeng Q."/>
            <person name="Gargeya S."/>
            <person name="Fitzgerald M."/>
            <person name="Haas B."/>
            <person name="Abouelleil A."/>
            <person name="Alvarado L."/>
            <person name="Arachchi H.M."/>
            <person name="Berlin A.M."/>
            <person name="Chapman S.B."/>
            <person name="Goldberg J."/>
            <person name="Griggs A."/>
            <person name="Gujja S."/>
            <person name="Hansen M."/>
            <person name="Howarth C."/>
            <person name="Imamovic A."/>
            <person name="Larimer J."/>
            <person name="McCowen C."/>
            <person name="Montmayeur A."/>
            <person name="Murphy C."/>
            <person name="Neiman D."/>
            <person name="Pearson M."/>
            <person name="Priest M."/>
            <person name="Roberts A."/>
            <person name="Saif S."/>
            <person name="Shea T."/>
            <person name="Sisk P."/>
            <person name="Sykes S."/>
            <person name="Wortman J."/>
            <person name="Nusbaum C."/>
            <person name="Birren B."/>
        </authorList>
    </citation>
    <scope>NUCLEOTIDE SEQUENCE [LARGE SCALE GENOMIC DNA]</scope>
    <source>
        <strain evidence="1 2">ATCC 51513</strain>
    </source>
</reference>
<dbReference type="eggNOG" id="COG3311">
    <property type="taxonomic scope" value="Bacteria"/>
</dbReference>
<dbReference type="AlphaFoldDB" id="K0Z3W3"/>
<sequence length="77" mass="8959">MTPKLIDDDTGAELWTARQCAEHAEIKRYTWMAYVSRRQAPGPAGRFYDSPVWDADEVRRWAANRNPRRRGRAQPGQ</sequence>
<dbReference type="EMBL" id="AHAE01000045">
    <property type="protein sequence ID" value="EJZ82030.1"/>
    <property type="molecule type" value="Genomic_DNA"/>
</dbReference>